<accession>A0A1I7I966</accession>
<dbReference type="Proteomes" id="UP000183508">
    <property type="component" value="Unassembled WGS sequence"/>
</dbReference>
<gene>
    <name evidence="1" type="ORF">SAMN05421543_10680</name>
</gene>
<keyword evidence="2" id="KW-1185">Reference proteome</keyword>
<proteinExistence type="predicted"/>
<protein>
    <submittedName>
        <fullName evidence="1">Uncharacterized protein</fullName>
    </submittedName>
</protein>
<dbReference type="AlphaFoldDB" id="A0A1I7I966"/>
<dbReference type="EMBL" id="FPBV01000006">
    <property type="protein sequence ID" value="SFU69502.1"/>
    <property type="molecule type" value="Genomic_DNA"/>
</dbReference>
<organism evidence="1 2">
    <name type="scientific">Alicyclobacillus macrosporangiidus</name>
    <dbReference type="NCBI Taxonomy" id="392015"/>
    <lineage>
        <taxon>Bacteria</taxon>
        <taxon>Bacillati</taxon>
        <taxon>Bacillota</taxon>
        <taxon>Bacilli</taxon>
        <taxon>Bacillales</taxon>
        <taxon>Alicyclobacillaceae</taxon>
        <taxon>Alicyclobacillus</taxon>
    </lineage>
</organism>
<reference evidence="2" key="1">
    <citation type="submission" date="2016-10" db="EMBL/GenBank/DDBJ databases">
        <authorList>
            <person name="Varghese N."/>
        </authorList>
    </citation>
    <scope>NUCLEOTIDE SEQUENCE [LARGE SCALE GENOMIC DNA]</scope>
    <source>
        <strain evidence="2">DSM 17980</strain>
    </source>
</reference>
<evidence type="ECO:0000313" key="2">
    <source>
        <dbReference type="Proteomes" id="UP000183508"/>
    </source>
</evidence>
<name>A0A1I7I966_9BACL</name>
<sequence>MAQNADPSNQEAQRLAEYLADLNRRVSQGWDKDILDGMIKSWENFNALPEEKKPQIYRLTPAERQFIKEACSILQKRRSQDESRWE</sequence>
<evidence type="ECO:0000313" key="1">
    <source>
        <dbReference type="EMBL" id="SFU69502.1"/>
    </source>
</evidence>